<reference evidence="11" key="1">
    <citation type="submission" date="2022-07" db="EMBL/GenBank/DDBJ databases">
        <title>Tahibacter sp., a new gammaproteobacterium isolated from the silt sample collected at pig farm.</title>
        <authorList>
            <person name="Chen H."/>
        </authorList>
    </citation>
    <scope>NUCLEOTIDE SEQUENCE</scope>
    <source>
        <strain evidence="11">P2K</strain>
    </source>
</reference>
<comment type="function">
    <text evidence="9">Part of the twin-arginine translocation (Tat) system that transports large folded proteins containing a characteristic twin-arginine motif in their signal peptide across membranes. TatA could form the protein-conducting channel of the Tat system.</text>
</comment>
<comment type="caution">
    <text evidence="11">The sequence shown here is derived from an EMBL/GenBank/DDBJ whole genome shotgun (WGS) entry which is preliminary data.</text>
</comment>
<evidence type="ECO:0000256" key="10">
    <source>
        <dbReference type="SAM" id="MobiDB-lite"/>
    </source>
</evidence>
<feature type="transmembrane region" description="Helical" evidence="9">
    <location>
        <begin position="6"/>
        <end position="22"/>
    </location>
</feature>
<protein>
    <recommendedName>
        <fullName evidence="9">Sec-independent protein translocase protein TatA</fullName>
    </recommendedName>
</protein>
<name>A0ABT1QU19_9GAMM</name>
<evidence type="ECO:0000256" key="2">
    <source>
        <dbReference type="ARBA" id="ARBA00022448"/>
    </source>
</evidence>
<keyword evidence="3 9" id="KW-1003">Cell membrane</keyword>
<keyword evidence="6 9" id="KW-1133">Transmembrane helix</keyword>
<keyword evidence="2 9" id="KW-0813">Transport</keyword>
<evidence type="ECO:0000256" key="8">
    <source>
        <dbReference type="ARBA" id="ARBA00023136"/>
    </source>
</evidence>
<dbReference type="NCBIfam" id="NF002813">
    <property type="entry name" value="PRK02958.1"/>
    <property type="match status" value="1"/>
</dbReference>
<evidence type="ECO:0000256" key="9">
    <source>
        <dbReference type="HAMAP-Rule" id="MF_00236"/>
    </source>
</evidence>
<keyword evidence="5 9" id="KW-0653">Protein transport</keyword>
<keyword evidence="12" id="KW-1185">Reference proteome</keyword>
<evidence type="ECO:0000313" key="11">
    <source>
        <dbReference type="EMBL" id="MCQ4165774.1"/>
    </source>
</evidence>
<comment type="similarity">
    <text evidence="9">Belongs to the TatA/E family.</text>
</comment>
<dbReference type="InterPro" id="IPR006312">
    <property type="entry name" value="TatA/E"/>
</dbReference>
<organism evidence="11 12">
    <name type="scientific">Tahibacter harae</name>
    <dbReference type="NCBI Taxonomy" id="2963937"/>
    <lineage>
        <taxon>Bacteria</taxon>
        <taxon>Pseudomonadati</taxon>
        <taxon>Pseudomonadota</taxon>
        <taxon>Gammaproteobacteria</taxon>
        <taxon>Lysobacterales</taxon>
        <taxon>Rhodanobacteraceae</taxon>
        <taxon>Tahibacter</taxon>
    </lineage>
</organism>
<dbReference type="HAMAP" id="MF_00236">
    <property type="entry name" value="TatA_E"/>
    <property type="match status" value="1"/>
</dbReference>
<keyword evidence="7 9" id="KW-0811">Translocation</keyword>
<evidence type="ECO:0000256" key="3">
    <source>
        <dbReference type="ARBA" id="ARBA00022475"/>
    </source>
</evidence>
<evidence type="ECO:0000256" key="4">
    <source>
        <dbReference type="ARBA" id="ARBA00022692"/>
    </source>
</evidence>
<accession>A0ABT1QU19</accession>
<dbReference type="Pfam" id="PF02416">
    <property type="entry name" value="TatA_B_E"/>
    <property type="match status" value="1"/>
</dbReference>
<dbReference type="NCBIfam" id="TIGR01411">
    <property type="entry name" value="tatAE"/>
    <property type="match status" value="1"/>
</dbReference>
<dbReference type="InterPro" id="IPR003369">
    <property type="entry name" value="TatA/B/E"/>
</dbReference>
<dbReference type="PANTHER" id="PTHR42982:SF1">
    <property type="entry name" value="SEC-INDEPENDENT PROTEIN TRANSLOCASE PROTEIN TATA"/>
    <property type="match status" value="1"/>
</dbReference>
<evidence type="ECO:0000256" key="7">
    <source>
        <dbReference type="ARBA" id="ARBA00023010"/>
    </source>
</evidence>
<gene>
    <name evidence="9 11" type="primary">tatA</name>
    <name evidence="11" type="ORF">NM961_13720</name>
</gene>
<keyword evidence="4 9" id="KW-0812">Transmembrane</keyword>
<sequence>MGSFSLWHWLIVLLIVVLVFGTKRLRNMGGDLGSAMRDFKKGLQGDDEEAPKLKADPAPDAEKTVSEAKREKAE</sequence>
<dbReference type="Proteomes" id="UP001165498">
    <property type="component" value="Unassembled WGS sequence"/>
</dbReference>
<evidence type="ECO:0000256" key="6">
    <source>
        <dbReference type="ARBA" id="ARBA00022989"/>
    </source>
</evidence>
<feature type="region of interest" description="Disordered" evidence="10">
    <location>
        <begin position="43"/>
        <end position="74"/>
    </location>
</feature>
<proteinExistence type="inferred from homology"/>
<evidence type="ECO:0000313" key="12">
    <source>
        <dbReference type="Proteomes" id="UP001165498"/>
    </source>
</evidence>
<dbReference type="PANTHER" id="PTHR42982">
    <property type="entry name" value="SEC-INDEPENDENT PROTEIN TRANSLOCASE PROTEIN TATA"/>
    <property type="match status" value="1"/>
</dbReference>
<dbReference type="EMBL" id="JANFQO010000012">
    <property type="protein sequence ID" value="MCQ4165774.1"/>
    <property type="molecule type" value="Genomic_DNA"/>
</dbReference>
<comment type="subunit">
    <text evidence="9">The Tat system comprises two distinct complexes: a TatABC complex, containing multiple copies of TatA, TatB and TatC subunits, and a separate TatA complex, containing only TatA subunits. Substrates initially bind to the TatABC complex, which probably triggers association of the separate TatA complex to form the active translocon.</text>
</comment>
<comment type="subcellular location">
    <subcellularLocation>
        <location evidence="1 9">Cell membrane</location>
        <topology evidence="1 9">Single-pass membrane protein</topology>
    </subcellularLocation>
</comment>
<evidence type="ECO:0000256" key="1">
    <source>
        <dbReference type="ARBA" id="ARBA00004162"/>
    </source>
</evidence>
<evidence type="ECO:0000256" key="5">
    <source>
        <dbReference type="ARBA" id="ARBA00022927"/>
    </source>
</evidence>
<dbReference type="Gene3D" id="1.20.5.3310">
    <property type="match status" value="1"/>
</dbReference>
<keyword evidence="8 9" id="KW-0472">Membrane</keyword>